<sequence>MKLKTWGLKKSIWVFHVSSGACNNCDIEVLDCLTPKFDIERFGMVLVGSVRHADVLLCCGAITRQSAPRIKRLYEQAAKPCFVVAIGGCACSGGIFKGSYSIAGPYDKIIPVHAYIPGCPPKPEAIIAGVVKLLSTLK</sequence>
<name>A0A1J4SF38_9BACT</name>
<dbReference type="PANTHER" id="PTHR42989">
    <property type="entry name" value="HYDROGENASE-4 COMPONENT I"/>
    <property type="match status" value="1"/>
</dbReference>
<evidence type="ECO:0000313" key="8">
    <source>
        <dbReference type="EMBL" id="OIN96877.1"/>
    </source>
</evidence>
<evidence type="ECO:0000256" key="3">
    <source>
        <dbReference type="ARBA" id="ARBA00022485"/>
    </source>
</evidence>
<feature type="domain" description="NADH:ubiquinone oxidoreductase-like 20kDa subunit" evidence="7">
    <location>
        <begin position="22"/>
        <end position="133"/>
    </location>
</feature>
<keyword evidence="8" id="KW-0830">Ubiquinone</keyword>
<comment type="similarity">
    <text evidence="2">Belongs to the complex I 20 kDa subunit family.</text>
</comment>
<protein>
    <submittedName>
        <fullName evidence="8">NADH:ubiquinone oxidoreductase</fullName>
    </submittedName>
</protein>
<dbReference type="PANTHER" id="PTHR42989:SF1">
    <property type="entry name" value="FORMATE HYDROGENLYASE SUBUNIT 7-RELATED"/>
    <property type="match status" value="1"/>
</dbReference>
<dbReference type="SUPFAM" id="SSF56770">
    <property type="entry name" value="HydA/Nqo6-like"/>
    <property type="match status" value="1"/>
</dbReference>
<comment type="caution">
    <text evidence="8">The sequence shown here is derived from an EMBL/GenBank/DDBJ whole genome shotgun (WGS) entry which is preliminary data.</text>
</comment>
<dbReference type="GO" id="GO:0046872">
    <property type="term" value="F:metal ion binding"/>
    <property type="evidence" value="ECO:0007669"/>
    <property type="project" value="UniProtKB-KW"/>
</dbReference>
<dbReference type="PROSITE" id="PS51257">
    <property type="entry name" value="PROKAR_LIPOPROTEIN"/>
    <property type="match status" value="1"/>
</dbReference>
<keyword evidence="4" id="KW-0479">Metal-binding</keyword>
<dbReference type="EMBL" id="MNUO01000074">
    <property type="protein sequence ID" value="OIN96877.1"/>
    <property type="molecule type" value="Genomic_DNA"/>
</dbReference>
<gene>
    <name evidence="8" type="ORF">AUJ66_05065</name>
</gene>
<dbReference type="NCBIfam" id="NF005012">
    <property type="entry name" value="PRK06411.1"/>
    <property type="match status" value="1"/>
</dbReference>
<dbReference type="AlphaFoldDB" id="A0A1J4SF38"/>
<organism evidence="8 9">
    <name type="scientific">Candidatus Desantisbacteria bacterium CG1_02_38_46</name>
    <dbReference type="NCBI Taxonomy" id="1817893"/>
    <lineage>
        <taxon>Bacteria</taxon>
        <taxon>Candidatus Desantisiibacteriota</taxon>
    </lineage>
</organism>
<evidence type="ECO:0000256" key="2">
    <source>
        <dbReference type="ARBA" id="ARBA00009173"/>
    </source>
</evidence>
<dbReference type="Pfam" id="PF01058">
    <property type="entry name" value="Oxidored_q6"/>
    <property type="match status" value="1"/>
</dbReference>
<accession>A0A1J4SF38</accession>
<dbReference type="Proteomes" id="UP000182278">
    <property type="component" value="Unassembled WGS sequence"/>
</dbReference>
<reference evidence="8 9" key="1">
    <citation type="journal article" date="2016" name="Environ. Microbiol.">
        <title>Genomic resolution of a cold subsurface aquifer community provides metabolic insights for novel microbes adapted to high CO concentrations.</title>
        <authorList>
            <person name="Probst A.J."/>
            <person name="Castelle C.J."/>
            <person name="Singh A."/>
            <person name="Brown C.T."/>
            <person name="Anantharaman K."/>
            <person name="Sharon I."/>
            <person name="Hug L.A."/>
            <person name="Burstein D."/>
            <person name="Emerson J.B."/>
            <person name="Thomas B.C."/>
            <person name="Banfield J.F."/>
        </authorList>
    </citation>
    <scope>NUCLEOTIDE SEQUENCE [LARGE SCALE GENOMIC DNA]</scope>
    <source>
        <strain evidence="8">CG1_02_38_46</strain>
    </source>
</reference>
<keyword evidence="6" id="KW-0411">Iron-sulfur</keyword>
<evidence type="ECO:0000256" key="4">
    <source>
        <dbReference type="ARBA" id="ARBA00022723"/>
    </source>
</evidence>
<proteinExistence type="inferred from homology"/>
<dbReference type="Gene3D" id="3.40.50.12280">
    <property type="match status" value="1"/>
</dbReference>
<evidence type="ECO:0000256" key="1">
    <source>
        <dbReference type="ARBA" id="ARBA00001966"/>
    </source>
</evidence>
<dbReference type="InterPro" id="IPR052375">
    <property type="entry name" value="Complex_I_20kDa-like"/>
</dbReference>
<dbReference type="STRING" id="1817893.AUJ66_05065"/>
<dbReference type="GO" id="GO:0051539">
    <property type="term" value="F:4 iron, 4 sulfur cluster binding"/>
    <property type="evidence" value="ECO:0007669"/>
    <property type="project" value="UniProtKB-KW"/>
</dbReference>
<comment type="cofactor">
    <cofactor evidence="1">
        <name>[4Fe-4S] cluster</name>
        <dbReference type="ChEBI" id="CHEBI:49883"/>
    </cofactor>
</comment>
<keyword evidence="5" id="KW-0408">Iron</keyword>
<dbReference type="InterPro" id="IPR006137">
    <property type="entry name" value="NADH_UbQ_OxRdtase-like_20kDa"/>
</dbReference>
<evidence type="ECO:0000256" key="5">
    <source>
        <dbReference type="ARBA" id="ARBA00023004"/>
    </source>
</evidence>
<evidence type="ECO:0000256" key="6">
    <source>
        <dbReference type="ARBA" id="ARBA00023014"/>
    </source>
</evidence>
<evidence type="ECO:0000313" key="9">
    <source>
        <dbReference type="Proteomes" id="UP000182278"/>
    </source>
</evidence>
<keyword evidence="3" id="KW-0004">4Fe-4S</keyword>
<evidence type="ECO:0000259" key="7">
    <source>
        <dbReference type="Pfam" id="PF01058"/>
    </source>
</evidence>